<dbReference type="Gene3D" id="3.90.280.10">
    <property type="entry name" value="PEBP-like"/>
    <property type="match status" value="1"/>
</dbReference>
<dbReference type="InterPro" id="IPR036610">
    <property type="entry name" value="PEBP-like_sf"/>
</dbReference>
<evidence type="ECO:0000313" key="2">
    <source>
        <dbReference type="EMBL" id="TMQ71696.1"/>
    </source>
</evidence>
<dbReference type="PANTHER" id="PTHR30289">
    <property type="entry name" value="UNCHARACTERIZED PROTEIN YBCL-RELATED"/>
    <property type="match status" value="1"/>
</dbReference>
<organism evidence="2 3">
    <name type="scientific">Eiseniibacteriota bacterium</name>
    <dbReference type="NCBI Taxonomy" id="2212470"/>
    <lineage>
        <taxon>Bacteria</taxon>
        <taxon>Candidatus Eiseniibacteriota</taxon>
    </lineage>
</organism>
<feature type="region of interest" description="Disordered" evidence="1">
    <location>
        <begin position="1"/>
        <end position="208"/>
    </location>
</feature>
<name>A0A538U726_UNCEI</name>
<dbReference type="Pfam" id="PF13620">
    <property type="entry name" value="CarboxypepD_reg"/>
    <property type="match status" value="1"/>
</dbReference>
<feature type="non-terminal residue" evidence="2">
    <location>
        <position position="1"/>
    </location>
</feature>
<dbReference type="CDD" id="cd00865">
    <property type="entry name" value="PEBP_bact_arch"/>
    <property type="match status" value="1"/>
</dbReference>
<dbReference type="Gene3D" id="2.60.40.1120">
    <property type="entry name" value="Carboxypeptidase-like, regulatory domain"/>
    <property type="match status" value="1"/>
</dbReference>
<comment type="caution">
    <text evidence="2">The sequence shown here is derived from an EMBL/GenBank/DDBJ whole genome shotgun (WGS) entry which is preliminary data.</text>
</comment>
<dbReference type="NCBIfam" id="TIGR00481">
    <property type="entry name" value="YbhB/YbcL family Raf kinase inhibitor-like protein"/>
    <property type="match status" value="1"/>
</dbReference>
<gene>
    <name evidence="2" type="ORF">E6K81_09425</name>
</gene>
<dbReference type="AlphaFoldDB" id="A0A538U726"/>
<feature type="compositionally biased region" description="Low complexity" evidence="1">
    <location>
        <begin position="179"/>
        <end position="201"/>
    </location>
</feature>
<proteinExistence type="predicted"/>
<protein>
    <submittedName>
        <fullName evidence="2">YbhB/YbcL family Raf kinase inhibitor-like protein</fullName>
    </submittedName>
</protein>
<dbReference type="EMBL" id="VBPB01000149">
    <property type="protein sequence ID" value="TMQ71696.1"/>
    <property type="molecule type" value="Genomic_DNA"/>
</dbReference>
<feature type="compositionally biased region" description="Low complexity" evidence="1">
    <location>
        <begin position="82"/>
        <end position="99"/>
    </location>
</feature>
<dbReference type="Pfam" id="PF01161">
    <property type="entry name" value="PBP"/>
    <property type="match status" value="1"/>
</dbReference>
<dbReference type="PANTHER" id="PTHR30289:SF1">
    <property type="entry name" value="PEBP (PHOSPHATIDYLETHANOLAMINE-BINDING PROTEIN) FAMILY PROTEIN"/>
    <property type="match status" value="1"/>
</dbReference>
<dbReference type="Proteomes" id="UP000319771">
    <property type="component" value="Unassembled WGS sequence"/>
</dbReference>
<dbReference type="SUPFAM" id="SSF49464">
    <property type="entry name" value="Carboxypeptidase regulatory domain-like"/>
    <property type="match status" value="1"/>
</dbReference>
<reference evidence="2 3" key="1">
    <citation type="journal article" date="2019" name="Nat. Microbiol.">
        <title>Mediterranean grassland soil C-N compound turnover is dependent on rainfall and depth, and is mediated by genomically divergent microorganisms.</title>
        <authorList>
            <person name="Diamond S."/>
            <person name="Andeer P.F."/>
            <person name="Li Z."/>
            <person name="Crits-Christoph A."/>
            <person name="Burstein D."/>
            <person name="Anantharaman K."/>
            <person name="Lane K.R."/>
            <person name="Thomas B.C."/>
            <person name="Pan C."/>
            <person name="Northen T.R."/>
            <person name="Banfield J.F."/>
        </authorList>
    </citation>
    <scope>NUCLEOTIDE SEQUENCE [LARGE SCALE GENOMIC DNA]</scope>
    <source>
        <strain evidence="2">WS_11</strain>
    </source>
</reference>
<dbReference type="InterPro" id="IPR008969">
    <property type="entry name" value="CarboxyPept-like_regulatory"/>
</dbReference>
<evidence type="ECO:0000313" key="3">
    <source>
        <dbReference type="Proteomes" id="UP000319771"/>
    </source>
</evidence>
<accession>A0A538U726</accession>
<evidence type="ECO:0000256" key="1">
    <source>
        <dbReference type="SAM" id="MobiDB-lite"/>
    </source>
</evidence>
<feature type="compositionally biased region" description="Basic and acidic residues" evidence="1">
    <location>
        <begin position="8"/>
        <end position="20"/>
    </location>
</feature>
<feature type="compositionally biased region" description="Basic and acidic residues" evidence="1">
    <location>
        <begin position="130"/>
        <end position="151"/>
    </location>
</feature>
<dbReference type="InterPro" id="IPR005247">
    <property type="entry name" value="YbhB_YbcL/LppC-like"/>
</dbReference>
<dbReference type="SUPFAM" id="SSF49777">
    <property type="entry name" value="PEBP-like"/>
    <property type="match status" value="1"/>
</dbReference>
<sequence length="475" mass="49701">EQDFAAPPRDDDAARTRREGAASGPTANDVGRLQSRADQPSASTRAEEKDKFAAPSVGGKRERAAIVPPSAPAGAANERKAFAAAPAAPAPGTAAPGRAVEVRRNAAGEEVPVRTPVTPPAHPSVTTTDELSKARKKLAAEPLRDALERETSSATLRGGRKPASAALGETQSAPPAAKPQALEAPLASSAPAGAAPGARGQADLEPPATGEARACGVVLDAMERPIVRAQVMLTDLGRVTATDQGGHFCLEAPVGEHPVSVMALGFAPRRQTLRFGGEPAAARMVLDPVPVLDQKRPLPQRVPPRQIVRPTPTPAKEVSMSLRISSSAFKPNGAIPARHTCDGEDVSPPLAWTGIPAGTRSLVLIVDDPDAPDPAAPKMTWVHWVLYDLPPSATGLAEHATTKTLPAGTREGLNDWKQPGWRGPCPPIGRHRYFFKLYALDTTLAITGADKGMVTRAMQGHILAHAEQVGTYAKK</sequence>
<dbReference type="InterPro" id="IPR008914">
    <property type="entry name" value="PEBP"/>
</dbReference>